<dbReference type="RefSeq" id="WP_236959653.1">
    <property type="nucleotide sequence ID" value="NZ_JAETXX010000009.1"/>
</dbReference>
<organism evidence="1 2">
    <name type="scientific">Joostella atrarenae</name>
    <dbReference type="NCBI Taxonomy" id="679257"/>
    <lineage>
        <taxon>Bacteria</taxon>
        <taxon>Pseudomonadati</taxon>
        <taxon>Bacteroidota</taxon>
        <taxon>Flavobacteriia</taxon>
        <taxon>Flavobacteriales</taxon>
        <taxon>Flavobacteriaceae</taxon>
        <taxon>Joostella</taxon>
    </lineage>
</organism>
<dbReference type="Proteomes" id="UP000829517">
    <property type="component" value="Unassembled WGS sequence"/>
</dbReference>
<sequence>MQQNNVIDRIEFVLNEDKNTNQKFELSQFDYNFSSGYSSSDSSDRQIEVYISGSINATITELFLKWISNQPGDWSGSIKLFFKNNDTPELTLTFGSSSVSNFSQSFIENNTYAHDAYFTAVLQDVFLNNLKMS</sequence>
<proteinExistence type="predicted"/>
<evidence type="ECO:0000313" key="1">
    <source>
        <dbReference type="EMBL" id="MCF8715687.1"/>
    </source>
</evidence>
<comment type="caution">
    <text evidence="1">The sequence shown here is derived from an EMBL/GenBank/DDBJ whole genome shotgun (WGS) entry which is preliminary data.</text>
</comment>
<dbReference type="EMBL" id="JAETXX010000009">
    <property type="protein sequence ID" value="MCF8715687.1"/>
    <property type="molecule type" value="Genomic_DNA"/>
</dbReference>
<accession>A0ABS9J5I6</accession>
<name>A0ABS9J5I6_9FLAO</name>
<gene>
    <name evidence="1" type="ORF">JM658_12700</name>
</gene>
<keyword evidence="2" id="KW-1185">Reference proteome</keyword>
<protein>
    <submittedName>
        <fullName evidence="1">Uncharacterized protein</fullName>
    </submittedName>
</protein>
<evidence type="ECO:0000313" key="2">
    <source>
        <dbReference type="Proteomes" id="UP000829517"/>
    </source>
</evidence>
<reference evidence="1 2" key="1">
    <citation type="submission" date="2021-01" db="EMBL/GenBank/DDBJ databases">
        <title>Genome sequencing of Joostella atrarenae M1-2 (= KCTC 23194).</title>
        <authorList>
            <person name="Zakaria M.R."/>
            <person name="Lam M.Q."/>
            <person name="Chong C.S."/>
        </authorList>
    </citation>
    <scope>NUCLEOTIDE SEQUENCE [LARGE SCALE GENOMIC DNA]</scope>
    <source>
        <strain evidence="1 2">M1-2</strain>
    </source>
</reference>